<keyword evidence="5" id="KW-1185">Reference proteome</keyword>
<dbReference type="NCBIfam" id="TIGR00040">
    <property type="entry name" value="yfcE"/>
    <property type="match status" value="1"/>
</dbReference>
<reference evidence="4 5" key="1">
    <citation type="submission" date="2022-03" db="EMBL/GenBank/DDBJ databases">
        <title>Novel taxa within the pig intestine.</title>
        <authorList>
            <person name="Wylensek D."/>
            <person name="Bishof K."/>
            <person name="Afrizal A."/>
            <person name="Clavel T."/>
        </authorList>
    </citation>
    <scope>NUCLEOTIDE SEQUENCE [LARGE SCALE GENOMIC DNA]</scope>
    <source>
        <strain evidence="4 5">CLA-KB-P133</strain>
    </source>
</reference>
<evidence type="ECO:0000313" key="4">
    <source>
        <dbReference type="EMBL" id="MDX8419175.1"/>
    </source>
</evidence>
<feature type="domain" description="Calcineurin-like phosphoesterase" evidence="3">
    <location>
        <begin position="6"/>
        <end position="144"/>
    </location>
</feature>
<dbReference type="Pfam" id="PF12850">
    <property type="entry name" value="Metallophos_2"/>
    <property type="match status" value="1"/>
</dbReference>
<dbReference type="Proteomes" id="UP001286174">
    <property type="component" value="Unassembled WGS sequence"/>
</dbReference>
<organism evidence="4 5">
    <name type="scientific">Grylomicrobium aquisgranensis</name>
    <dbReference type="NCBI Taxonomy" id="2926318"/>
    <lineage>
        <taxon>Bacteria</taxon>
        <taxon>Bacillati</taxon>
        <taxon>Bacillota</taxon>
        <taxon>Erysipelotrichia</taxon>
        <taxon>Erysipelotrichales</taxon>
        <taxon>Erysipelotrichaceae</taxon>
        <taxon>Grylomicrobium</taxon>
    </lineage>
</organism>
<dbReference type="InterPro" id="IPR024654">
    <property type="entry name" value="Calcineurin-like_PHP_lpxH"/>
</dbReference>
<dbReference type="Gene3D" id="3.60.21.10">
    <property type="match status" value="1"/>
</dbReference>
<name>A0AB35U7B9_9FIRM</name>
<keyword evidence="2" id="KW-0479">Metal-binding</keyword>
<sequence>MSKEIRIILVSDNHGLREPLAWLQQQYHDYDAFQHCGDSEMPASMMAGFASVQGNNDAYGVYPLHRIFDLGKHHILLTHGHRDFFFGRYDMLAKLAKQNGCDLVCFGHTHVPFDDTIEGIRLLNPGSIWHNRDGSRSSYMRVILDGKKIEAHLERY</sequence>
<dbReference type="RefSeq" id="WP_370595670.1">
    <property type="nucleotide sequence ID" value="NZ_JALBUR010000006.1"/>
</dbReference>
<dbReference type="InterPro" id="IPR000979">
    <property type="entry name" value="Phosphodiesterase_MJ0936/Vps29"/>
</dbReference>
<comment type="similarity">
    <text evidence="1 2">Belongs to the metallophosphoesterase superfamily. YfcE family.</text>
</comment>
<dbReference type="EMBL" id="JALBUR010000006">
    <property type="protein sequence ID" value="MDX8419175.1"/>
    <property type="molecule type" value="Genomic_DNA"/>
</dbReference>
<dbReference type="AlphaFoldDB" id="A0AB35U7B9"/>
<gene>
    <name evidence="4" type="ORF">MOZ60_03600</name>
</gene>
<protein>
    <recommendedName>
        <fullName evidence="2">Phosphoesterase</fullName>
        <ecNumber evidence="2">3.1.4.-</ecNumber>
    </recommendedName>
</protein>
<comment type="cofactor">
    <cofactor evidence="2">
        <name>a divalent metal cation</name>
        <dbReference type="ChEBI" id="CHEBI:60240"/>
    </cofactor>
</comment>
<dbReference type="PANTHER" id="PTHR11124">
    <property type="entry name" value="VACUOLAR SORTING PROTEIN VPS29"/>
    <property type="match status" value="1"/>
</dbReference>
<evidence type="ECO:0000256" key="1">
    <source>
        <dbReference type="ARBA" id="ARBA00008950"/>
    </source>
</evidence>
<evidence type="ECO:0000313" key="5">
    <source>
        <dbReference type="Proteomes" id="UP001286174"/>
    </source>
</evidence>
<dbReference type="GO" id="GO:0016787">
    <property type="term" value="F:hydrolase activity"/>
    <property type="evidence" value="ECO:0007669"/>
    <property type="project" value="UniProtKB-UniRule"/>
</dbReference>
<dbReference type="EC" id="3.1.4.-" evidence="2"/>
<evidence type="ECO:0000259" key="3">
    <source>
        <dbReference type="Pfam" id="PF12850"/>
    </source>
</evidence>
<comment type="caution">
    <text evidence="4">The sequence shown here is derived from an EMBL/GenBank/DDBJ whole genome shotgun (WGS) entry which is preliminary data.</text>
</comment>
<evidence type="ECO:0000256" key="2">
    <source>
        <dbReference type="RuleBase" id="RU362039"/>
    </source>
</evidence>
<proteinExistence type="inferred from homology"/>
<dbReference type="GO" id="GO:0046872">
    <property type="term" value="F:metal ion binding"/>
    <property type="evidence" value="ECO:0007669"/>
    <property type="project" value="UniProtKB-KW"/>
</dbReference>
<accession>A0AB35U7B9</accession>
<dbReference type="InterPro" id="IPR029052">
    <property type="entry name" value="Metallo-depent_PP-like"/>
</dbReference>
<dbReference type="SUPFAM" id="SSF56300">
    <property type="entry name" value="Metallo-dependent phosphatases"/>
    <property type="match status" value="1"/>
</dbReference>